<dbReference type="AlphaFoldDB" id="A0A9D3XWD1"/>
<organism evidence="1 2">
    <name type="scientific">Mauremys mutica</name>
    <name type="common">yellowpond turtle</name>
    <dbReference type="NCBI Taxonomy" id="74926"/>
    <lineage>
        <taxon>Eukaryota</taxon>
        <taxon>Metazoa</taxon>
        <taxon>Chordata</taxon>
        <taxon>Craniata</taxon>
        <taxon>Vertebrata</taxon>
        <taxon>Euteleostomi</taxon>
        <taxon>Archelosauria</taxon>
        <taxon>Testudinata</taxon>
        <taxon>Testudines</taxon>
        <taxon>Cryptodira</taxon>
        <taxon>Durocryptodira</taxon>
        <taxon>Testudinoidea</taxon>
        <taxon>Geoemydidae</taxon>
        <taxon>Geoemydinae</taxon>
        <taxon>Mauremys</taxon>
    </lineage>
</organism>
<dbReference type="Proteomes" id="UP000827986">
    <property type="component" value="Unassembled WGS sequence"/>
</dbReference>
<comment type="caution">
    <text evidence="1">The sequence shown here is derived from an EMBL/GenBank/DDBJ whole genome shotgun (WGS) entry which is preliminary data.</text>
</comment>
<protein>
    <submittedName>
        <fullName evidence="1">Uncharacterized protein</fullName>
    </submittedName>
</protein>
<proteinExistence type="predicted"/>
<reference evidence="1" key="1">
    <citation type="submission" date="2021-09" db="EMBL/GenBank/DDBJ databases">
        <title>The genome of Mauremys mutica provides insights into the evolution of semi-aquatic lifestyle.</title>
        <authorList>
            <person name="Gong S."/>
            <person name="Gao Y."/>
        </authorList>
    </citation>
    <scope>NUCLEOTIDE SEQUENCE</scope>
    <source>
        <strain evidence="1">MM-2020</strain>
        <tissue evidence="1">Muscle</tissue>
    </source>
</reference>
<keyword evidence="2" id="KW-1185">Reference proteome</keyword>
<sequence>MKCHHRAKGMSQEYGSSTLSSCMVYEVANSRSHMYCLWICTPNAEVKGLERTLPLCRDSTARGACFGKSSLGDSAKTSSIPYYYSMPNPTPSKIMSQIPKESVFFF</sequence>
<dbReference type="EMBL" id="JAHDVG010000463">
    <property type="protein sequence ID" value="KAH1187267.1"/>
    <property type="molecule type" value="Genomic_DNA"/>
</dbReference>
<evidence type="ECO:0000313" key="1">
    <source>
        <dbReference type="EMBL" id="KAH1187267.1"/>
    </source>
</evidence>
<gene>
    <name evidence="1" type="ORF">KIL84_020016</name>
</gene>
<name>A0A9D3XWD1_9SAUR</name>
<accession>A0A9D3XWD1</accession>
<evidence type="ECO:0000313" key="2">
    <source>
        <dbReference type="Proteomes" id="UP000827986"/>
    </source>
</evidence>